<protein>
    <submittedName>
        <fullName evidence="2">Uncharacterized protein</fullName>
    </submittedName>
</protein>
<name>A0A0F9JG18_9ZZZZ</name>
<keyword evidence="1" id="KW-0812">Transmembrane</keyword>
<evidence type="ECO:0000256" key="1">
    <source>
        <dbReference type="SAM" id="Phobius"/>
    </source>
</evidence>
<sequence length="65" mass="7272">MLEFLEGYNWFGFAIAFGLLAILPVWIISLFEISFFLKVGMTIILGLIVFVAVKTGGTKRGIIFK</sequence>
<dbReference type="EMBL" id="LAZR01010143">
    <property type="protein sequence ID" value="KKM68573.1"/>
    <property type="molecule type" value="Genomic_DNA"/>
</dbReference>
<accession>A0A0F9JG18</accession>
<organism evidence="2">
    <name type="scientific">marine sediment metagenome</name>
    <dbReference type="NCBI Taxonomy" id="412755"/>
    <lineage>
        <taxon>unclassified sequences</taxon>
        <taxon>metagenomes</taxon>
        <taxon>ecological metagenomes</taxon>
    </lineage>
</organism>
<keyword evidence="1" id="KW-1133">Transmembrane helix</keyword>
<reference evidence="2" key="1">
    <citation type="journal article" date="2015" name="Nature">
        <title>Complex archaea that bridge the gap between prokaryotes and eukaryotes.</title>
        <authorList>
            <person name="Spang A."/>
            <person name="Saw J.H."/>
            <person name="Jorgensen S.L."/>
            <person name="Zaremba-Niedzwiedzka K."/>
            <person name="Martijn J."/>
            <person name="Lind A.E."/>
            <person name="van Eijk R."/>
            <person name="Schleper C."/>
            <person name="Guy L."/>
            <person name="Ettema T.J."/>
        </authorList>
    </citation>
    <scope>NUCLEOTIDE SEQUENCE</scope>
</reference>
<feature type="transmembrane region" description="Helical" evidence="1">
    <location>
        <begin position="33"/>
        <end position="53"/>
    </location>
</feature>
<keyword evidence="1" id="KW-0472">Membrane</keyword>
<comment type="caution">
    <text evidence="2">The sequence shown here is derived from an EMBL/GenBank/DDBJ whole genome shotgun (WGS) entry which is preliminary data.</text>
</comment>
<gene>
    <name evidence="2" type="ORF">LCGC14_1459480</name>
</gene>
<feature type="transmembrane region" description="Helical" evidence="1">
    <location>
        <begin position="7"/>
        <end position="27"/>
    </location>
</feature>
<proteinExistence type="predicted"/>
<dbReference type="AlphaFoldDB" id="A0A0F9JG18"/>
<evidence type="ECO:0000313" key="2">
    <source>
        <dbReference type="EMBL" id="KKM68573.1"/>
    </source>
</evidence>